<dbReference type="AlphaFoldDB" id="A0AAD2CWE4"/>
<evidence type="ECO:0000256" key="1">
    <source>
        <dbReference type="SAM" id="MobiDB-lite"/>
    </source>
</evidence>
<dbReference type="EMBL" id="CAKOGP040001159">
    <property type="protein sequence ID" value="CAJ1943918.1"/>
    <property type="molecule type" value="Genomic_DNA"/>
</dbReference>
<accession>A0AAD2CWE4</accession>
<reference evidence="2" key="1">
    <citation type="submission" date="2023-08" db="EMBL/GenBank/DDBJ databases">
        <authorList>
            <person name="Audoor S."/>
            <person name="Bilcke G."/>
        </authorList>
    </citation>
    <scope>NUCLEOTIDE SEQUENCE</scope>
</reference>
<sequence>MLQHNTEPTTMPPNAMTVSPPTTKQSAPAGKLQDWQIQLQLHTVEENNLDHRNFVPLPLWNQNPKMFREPGINTQKVFSRFV</sequence>
<gene>
    <name evidence="2" type="ORF">CYCCA115_LOCUS8657</name>
</gene>
<comment type="caution">
    <text evidence="2">The sequence shown here is derived from an EMBL/GenBank/DDBJ whole genome shotgun (WGS) entry which is preliminary data.</text>
</comment>
<keyword evidence="3" id="KW-1185">Reference proteome</keyword>
<protein>
    <submittedName>
        <fullName evidence="2">Uncharacterized protein</fullName>
    </submittedName>
</protein>
<feature type="compositionally biased region" description="Polar residues" evidence="1">
    <location>
        <begin position="16"/>
        <end position="26"/>
    </location>
</feature>
<dbReference type="Proteomes" id="UP001295423">
    <property type="component" value="Unassembled WGS sequence"/>
</dbReference>
<name>A0AAD2CWE4_9STRA</name>
<feature type="region of interest" description="Disordered" evidence="1">
    <location>
        <begin position="1"/>
        <end position="30"/>
    </location>
</feature>
<proteinExistence type="predicted"/>
<evidence type="ECO:0000313" key="3">
    <source>
        <dbReference type="Proteomes" id="UP001295423"/>
    </source>
</evidence>
<organism evidence="2 3">
    <name type="scientific">Cylindrotheca closterium</name>
    <dbReference type="NCBI Taxonomy" id="2856"/>
    <lineage>
        <taxon>Eukaryota</taxon>
        <taxon>Sar</taxon>
        <taxon>Stramenopiles</taxon>
        <taxon>Ochrophyta</taxon>
        <taxon>Bacillariophyta</taxon>
        <taxon>Bacillariophyceae</taxon>
        <taxon>Bacillariophycidae</taxon>
        <taxon>Bacillariales</taxon>
        <taxon>Bacillariaceae</taxon>
        <taxon>Cylindrotheca</taxon>
    </lineage>
</organism>
<evidence type="ECO:0000313" key="2">
    <source>
        <dbReference type="EMBL" id="CAJ1943918.1"/>
    </source>
</evidence>